<dbReference type="Proteomes" id="UP001175271">
    <property type="component" value="Unassembled WGS sequence"/>
</dbReference>
<feature type="region of interest" description="Disordered" evidence="1">
    <location>
        <begin position="553"/>
        <end position="727"/>
    </location>
</feature>
<evidence type="ECO:0000313" key="4">
    <source>
        <dbReference type="Proteomes" id="UP001175271"/>
    </source>
</evidence>
<organism evidence="3 4">
    <name type="scientific">Steinernema hermaphroditum</name>
    <dbReference type="NCBI Taxonomy" id="289476"/>
    <lineage>
        <taxon>Eukaryota</taxon>
        <taxon>Metazoa</taxon>
        <taxon>Ecdysozoa</taxon>
        <taxon>Nematoda</taxon>
        <taxon>Chromadorea</taxon>
        <taxon>Rhabditida</taxon>
        <taxon>Tylenchina</taxon>
        <taxon>Panagrolaimomorpha</taxon>
        <taxon>Strongyloidoidea</taxon>
        <taxon>Steinernematidae</taxon>
        <taxon>Steinernema</taxon>
    </lineage>
</organism>
<keyword evidence="2" id="KW-0732">Signal</keyword>
<protein>
    <submittedName>
        <fullName evidence="3">Uncharacterized protein</fullName>
    </submittedName>
</protein>
<sequence length="1008" mass="115544">MFGAIFLFCLALLRCGDFAVIARRNVDEFDDAVQDLRHVKNVSSPGTEVQVFEVYYAEQVLFEENNIRGDLRDPAMLNWTTVKRLKSWSPRRYCEFLHQMRNVTVFDSFDLEGTIARECNFSLAWKIDVVWISPRDNHHYIVLGDFYDYRFIEKMFCRSPIEIREEFYEKVVKRFHGKKESANSFVNFKALCARINAEVHQLCYEGQVMHSKQCIKGNFNHSGILIKREVLDLEDDVFCTFLQVLIAFYNSDHDEMLKMEHYGCAPITLLDFAVVPSKNPKFVIVGNFNNFEFVRKVVSQLPTDDMKCTFFKKAIVSKHGNSGEPSYADAYSVCNGTEPNSVDEMTTPPDCHVSFENRNLNIHRGAQIDILTDHLKHLCRPVDFAALNNTFLYDSTPDVYNRFIWSVVPSVVILLLAFESTGRSISLLRFRMTQKKKTEGGSRWKRFRVWLTRSEDVGAKKPLPVAIFQSRLLKSFHRRKKRRSALRGAPSVAEKAQNKVKTELPPPTLPPPSPKTAPNTKSPKTVEKTVDTTAEKKAYLAGLANSLRKFEDSLRRRKRRSRETKQSEESVDQAEESGKTGKGKRSKKGKNRRRRKRDNKTMSTMGIKESWKSLKERSAKNWAQVKKRFVSRPCNPASMNKAVDRVLERRKHRKARSPDKPGSSSSSSQVKEGDVRFPTSHHSSHDAPKSPKSKQMPISPPCAGITKKKPSSENSKTEEKVSETEKVELVKNSNNNGSLFDVTGRPFWQQRGKGIHGRCDVDDAGDLTDDELPLNADLLLDVHNGKIELVDMPNVEIVLDPFAPIEKLHERDSLFFVRDLIYSNTARSMIHMNDDYSLSESMRSSRTKKKKIVWKLPPKKFCVYDRANPRELVQRNLPLNMTDNLTMEYNREAGRIFHETFGDFIDVPIQCIVVASGEVQLVHTLLNAGSRTRINYNNMANHSIGRTSIAAGIVEAHMLISIYFLDDARYNIDLLDFEYRFRNVVRALEERWANDPIATLARRGQNGP</sequence>
<feature type="compositionally biased region" description="Basic residues" evidence="1">
    <location>
        <begin position="581"/>
        <end position="598"/>
    </location>
</feature>
<dbReference type="EMBL" id="JAUCMV010000003">
    <property type="protein sequence ID" value="KAK0413864.1"/>
    <property type="molecule type" value="Genomic_DNA"/>
</dbReference>
<dbReference type="AlphaFoldDB" id="A0AA39HZ02"/>
<comment type="caution">
    <text evidence="3">The sequence shown here is derived from an EMBL/GenBank/DDBJ whole genome shotgun (WGS) entry which is preliminary data.</text>
</comment>
<reference evidence="3" key="1">
    <citation type="submission" date="2023-06" db="EMBL/GenBank/DDBJ databases">
        <title>Genomic analysis of the entomopathogenic nematode Steinernema hermaphroditum.</title>
        <authorList>
            <person name="Schwarz E.M."/>
            <person name="Heppert J.K."/>
            <person name="Baniya A."/>
            <person name="Schwartz H.T."/>
            <person name="Tan C.-H."/>
            <person name="Antoshechkin I."/>
            <person name="Sternberg P.W."/>
            <person name="Goodrich-Blair H."/>
            <person name="Dillman A.R."/>
        </authorList>
    </citation>
    <scope>NUCLEOTIDE SEQUENCE</scope>
    <source>
        <strain evidence="3">PS9179</strain>
        <tissue evidence="3">Whole animal</tissue>
    </source>
</reference>
<feature type="region of interest" description="Disordered" evidence="1">
    <location>
        <begin position="479"/>
        <end position="531"/>
    </location>
</feature>
<proteinExistence type="predicted"/>
<feature type="chain" id="PRO_5041411872" evidence="2">
    <location>
        <begin position="19"/>
        <end position="1008"/>
    </location>
</feature>
<keyword evidence="4" id="KW-1185">Reference proteome</keyword>
<gene>
    <name evidence="3" type="ORF">QR680_007033</name>
</gene>
<evidence type="ECO:0000313" key="3">
    <source>
        <dbReference type="EMBL" id="KAK0413864.1"/>
    </source>
</evidence>
<feature type="compositionally biased region" description="Basic and acidic residues" evidence="1">
    <location>
        <begin position="715"/>
        <end position="727"/>
    </location>
</feature>
<evidence type="ECO:0000256" key="1">
    <source>
        <dbReference type="SAM" id="MobiDB-lite"/>
    </source>
</evidence>
<feature type="compositionally biased region" description="Basic and acidic residues" evidence="1">
    <location>
        <begin position="609"/>
        <end position="619"/>
    </location>
</feature>
<dbReference type="InterPro" id="IPR008569">
    <property type="entry name" value="DUF851"/>
</dbReference>
<dbReference type="Pfam" id="PF05867">
    <property type="entry name" value="DUF851"/>
    <property type="match status" value="1"/>
</dbReference>
<evidence type="ECO:0000256" key="2">
    <source>
        <dbReference type="SAM" id="SignalP"/>
    </source>
</evidence>
<name>A0AA39HZ02_9BILA</name>
<accession>A0AA39HZ02</accession>
<feature type="compositionally biased region" description="Pro residues" evidence="1">
    <location>
        <begin position="504"/>
        <end position="515"/>
    </location>
</feature>
<feature type="signal peptide" evidence="2">
    <location>
        <begin position="1"/>
        <end position="18"/>
    </location>
</feature>